<sequence>MASSKGQQHVNYVQEGQQKQHAFEEEEDVNYNFQLRSKYLGSSGKWYSTFICQTDHNKPCETL</sequence>
<evidence type="ECO:0000313" key="2">
    <source>
        <dbReference type="EMBL" id="MCI10674.1"/>
    </source>
</evidence>
<dbReference type="Proteomes" id="UP000265520">
    <property type="component" value="Unassembled WGS sequence"/>
</dbReference>
<reference evidence="2 3" key="1">
    <citation type="journal article" date="2018" name="Front. Plant Sci.">
        <title>Red Clover (Trifolium pratense) and Zigzag Clover (T. medium) - A Picture of Genomic Similarities and Differences.</title>
        <authorList>
            <person name="Dluhosova J."/>
            <person name="Istvanek J."/>
            <person name="Nedelnik J."/>
            <person name="Repkova J."/>
        </authorList>
    </citation>
    <scope>NUCLEOTIDE SEQUENCE [LARGE SCALE GENOMIC DNA]</scope>
    <source>
        <strain evidence="3">cv. 10/8</strain>
        <tissue evidence="2">Leaf</tissue>
    </source>
</reference>
<name>A0A392PFW4_9FABA</name>
<comment type="caution">
    <text evidence="2">The sequence shown here is derived from an EMBL/GenBank/DDBJ whole genome shotgun (WGS) entry which is preliminary data.</text>
</comment>
<dbReference type="EMBL" id="LXQA010077171">
    <property type="protein sequence ID" value="MCI10674.1"/>
    <property type="molecule type" value="Genomic_DNA"/>
</dbReference>
<keyword evidence="3" id="KW-1185">Reference proteome</keyword>
<organism evidence="2 3">
    <name type="scientific">Trifolium medium</name>
    <dbReference type="NCBI Taxonomy" id="97028"/>
    <lineage>
        <taxon>Eukaryota</taxon>
        <taxon>Viridiplantae</taxon>
        <taxon>Streptophyta</taxon>
        <taxon>Embryophyta</taxon>
        <taxon>Tracheophyta</taxon>
        <taxon>Spermatophyta</taxon>
        <taxon>Magnoliopsida</taxon>
        <taxon>eudicotyledons</taxon>
        <taxon>Gunneridae</taxon>
        <taxon>Pentapetalae</taxon>
        <taxon>rosids</taxon>
        <taxon>fabids</taxon>
        <taxon>Fabales</taxon>
        <taxon>Fabaceae</taxon>
        <taxon>Papilionoideae</taxon>
        <taxon>50 kb inversion clade</taxon>
        <taxon>NPAAA clade</taxon>
        <taxon>Hologalegina</taxon>
        <taxon>IRL clade</taxon>
        <taxon>Trifolieae</taxon>
        <taxon>Trifolium</taxon>
    </lineage>
</organism>
<feature type="compositionally biased region" description="Polar residues" evidence="1">
    <location>
        <begin position="1"/>
        <end position="20"/>
    </location>
</feature>
<evidence type="ECO:0000256" key="1">
    <source>
        <dbReference type="SAM" id="MobiDB-lite"/>
    </source>
</evidence>
<accession>A0A392PFW4</accession>
<protein>
    <submittedName>
        <fullName evidence="2">Uncharacterized protein</fullName>
    </submittedName>
</protein>
<dbReference type="AlphaFoldDB" id="A0A392PFW4"/>
<proteinExistence type="predicted"/>
<feature type="region of interest" description="Disordered" evidence="1">
    <location>
        <begin position="1"/>
        <end position="23"/>
    </location>
</feature>
<evidence type="ECO:0000313" key="3">
    <source>
        <dbReference type="Proteomes" id="UP000265520"/>
    </source>
</evidence>